<evidence type="ECO:0000256" key="7">
    <source>
        <dbReference type="SAM" id="MobiDB-lite"/>
    </source>
</evidence>
<evidence type="ECO:0000256" key="4">
    <source>
        <dbReference type="ARBA" id="ARBA00022692"/>
    </source>
</evidence>
<feature type="transmembrane region" description="Helical" evidence="8">
    <location>
        <begin position="197"/>
        <end position="216"/>
    </location>
</feature>
<keyword evidence="4 8" id="KW-0812">Transmembrane</keyword>
<dbReference type="GO" id="GO:0022857">
    <property type="term" value="F:transmembrane transporter activity"/>
    <property type="evidence" value="ECO:0007669"/>
    <property type="project" value="InterPro"/>
</dbReference>
<sequence>MNDNRPALAALCLTMLMPSLDTSIANASLPVLAHALGASFAQVQWVVLAYLLTITALIVGAGRLGDLLGRGRLLVAGIALFTVASLLCGLAPTLATLAAARVLQGLGAAAMLALTVALVGETMPRDRTGAAMGLLGTMSAIGTTLGPSLGGLLTTALGWRAIFLVNVPVGLVNLWLARRHLPMARPATAGAGPRFDIPGTVLLAGTLAAYAIATTVGRGHALAWMAAALAGGLAFVAVEACAAAPLVRLSMFRDAALCAGLATTALVATVIATTLVVGPFYLARALALPAGIVGVVLSCGPMVSALAGAPAGRVVDRVGASRVVVGGLAAMFAGTLLLALLPSGLGVAGWLAGIVVTTVGYASFQAANNTALMHGAAAAQRGLVSGLMSLARNLGLVTGVAALGAVFATASSSADVASAGAAAVARGMHRTFAVDAVLMGAALAIALAGAWLRRGGADDPPTGTLDAALKPSSPPASPRTSA</sequence>
<feature type="transmembrane region" description="Helical" evidence="8">
    <location>
        <begin position="288"/>
        <end position="311"/>
    </location>
</feature>
<dbReference type="HOGENOM" id="CLU_000960_28_3_4"/>
<feature type="transmembrane region" description="Helical" evidence="8">
    <location>
        <begin position="45"/>
        <end position="61"/>
    </location>
</feature>
<feature type="transmembrane region" description="Helical" evidence="8">
    <location>
        <begin position="432"/>
        <end position="452"/>
    </location>
</feature>
<dbReference type="GeneID" id="34239033"/>
<evidence type="ECO:0000259" key="9">
    <source>
        <dbReference type="PROSITE" id="PS50850"/>
    </source>
</evidence>
<dbReference type="RefSeq" id="WP_013592763.1">
    <property type="nucleotide sequence ID" value="NC_015138.1"/>
</dbReference>
<feature type="transmembrane region" description="Helical" evidence="8">
    <location>
        <begin position="131"/>
        <end position="150"/>
    </location>
</feature>
<dbReference type="PROSITE" id="PS50850">
    <property type="entry name" value="MFS"/>
    <property type="match status" value="1"/>
</dbReference>
<comment type="subcellular location">
    <subcellularLocation>
        <location evidence="1">Cell membrane</location>
        <topology evidence="1">Multi-pass membrane protein</topology>
    </subcellularLocation>
</comment>
<feature type="transmembrane region" description="Helical" evidence="8">
    <location>
        <begin position="156"/>
        <end position="176"/>
    </location>
</feature>
<dbReference type="SUPFAM" id="SSF103473">
    <property type="entry name" value="MFS general substrate transporter"/>
    <property type="match status" value="1"/>
</dbReference>
<evidence type="ECO:0000313" key="11">
    <source>
        <dbReference type="Proteomes" id="UP000002482"/>
    </source>
</evidence>
<feature type="transmembrane region" description="Helical" evidence="8">
    <location>
        <begin position="98"/>
        <end position="119"/>
    </location>
</feature>
<keyword evidence="11" id="KW-1185">Reference proteome</keyword>
<organism evidence="10 11">
    <name type="scientific">Paracidovorax avenae (strain ATCC 19860 / DSM 7227 / CCUG 15838 / JCM 20985 / LMG 2117 / NCPPB 1011)</name>
    <name type="common">Acidovorax avenae</name>
    <dbReference type="NCBI Taxonomy" id="643561"/>
    <lineage>
        <taxon>Bacteria</taxon>
        <taxon>Pseudomonadati</taxon>
        <taxon>Pseudomonadota</taxon>
        <taxon>Betaproteobacteria</taxon>
        <taxon>Burkholderiales</taxon>
        <taxon>Comamonadaceae</taxon>
        <taxon>Paracidovorax</taxon>
    </lineage>
</organism>
<dbReference type="Pfam" id="PF07690">
    <property type="entry name" value="MFS_1"/>
    <property type="match status" value="2"/>
</dbReference>
<dbReference type="Gene3D" id="1.20.1720.10">
    <property type="entry name" value="Multidrug resistance protein D"/>
    <property type="match status" value="1"/>
</dbReference>
<dbReference type="EMBL" id="CP002521">
    <property type="protein sequence ID" value="ADX44176.1"/>
    <property type="molecule type" value="Genomic_DNA"/>
</dbReference>
<evidence type="ECO:0000256" key="3">
    <source>
        <dbReference type="ARBA" id="ARBA00022475"/>
    </source>
</evidence>
<name>F0Q2R7_PARA1</name>
<dbReference type="Gene3D" id="1.20.1250.20">
    <property type="entry name" value="MFS general substrate transporter like domains"/>
    <property type="match status" value="1"/>
</dbReference>
<dbReference type="CDD" id="cd17321">
    <property type="entry name" value="MFS_MMR_MDR_like"/>
    <property type="match status" value="1"/>
</dbReference>
<proteinExistence type="predicted"/>
<dbReference type="KEGG" id="aaa:Acav_0251"/>
<keyword evidence="6 8" id="KW-0472">Membrane</keyword>
<feature type="region of interest" description="Disordered" evidence="7">
    <location>
        <begin position="459"/>
        <end position="482"/>
    </location>
</feature>
<evidence type="ECO:0000256" key="1">
    <source>
        <dbReference type="ARBA" id="ARBA00004651"/>
    </source>
</evidence>
<dbReference type="InterPro" id="IPR011701">
    <property type="entry name" value="MFS"/>
</dbReference>
<dbReference type="PANTHER" id="PTHR42718:SF46">
    <property type="entry name" value="BLR6921 PROTEIN"/>
    <property type="match status" value="1"/>
</dbReference>
<dbReference type="AlphaFoldDB" id="F0Q2R7"/>
<dbReference type="PANTHER" id="PTHR42718">
    <property type="entry name" value="MAJOR FACILITATOR SUPERFAMILY MULTIDRUG TRANSPORTER MFSC"/>
    <property type="match status" value="1"/>
</dbReference>
<feature type="transmembrane region" description="Helical" evidence="8">
    <location>
        <begin position="73"/>
        <end position="92"/>
    </location>
</feature>
<keyword evidence="5 8" id="KW-1133">Transmembrane helix</keyword>
<gene>
    <name evidence="10" type="ordered locus">Acav_0251</name>
</gene>
<evidence type="ECO:0000256" key="5">
    <source>
        <dbReference type="ARBA" id="ARBA00022989"/>
    </source>
</evidence>
<dbReference type="GO" id="GO:0005886">
    <property type="term" value="C:plasma membrane"/>
    <property type="evidence" value="ECO:0007669"/>
    <property type="project" value="UniProtKB-SubCell"/>
</dbReference>
<dbReference type="InterPro" id="IPR036259">
    <property type="entry name" value="MFS_trans_sf"/>
</dbReference>
<protein>
    <submittedName>
        <fullName evidence="10">Major facilitator superfamily MFS_1</fullName>
    </submittedName>
</protein>
<feature type="transmembrane region" description="Helical" evidence="8">
    <location>
        <begin position="256"/>
        <end position="282"/>
    </location>
</feature>
<keyword evidence="2" id="KW-0813">Transport</keyword>
<evidence type="ECO:0000313" key="10">
    <source>
        <dbReference type="EMBL" id="ADX44176.1"/>
    </source>
</evidence>
<feature type="transmembrane region" description="Helical" evidence="8">
    <location>
        <begin position="323"/>
        <end position="341"/>
    </location>
</feature>
<evidence type="ECO:0000256" key="8">
    <source>
        <dbReference type="SAM" id="Phobius"/>
    </source>
</evidence>
<keyword evidence="3" id="KW-1003">Cell membrane</keyword>
<accession>F0Q2R7</accession>
<feature type="transmembrane region" description="Helical" evidence="8">
    <location>
        <begin position="347"/>
        <end position="364"/>
    </location>
</feature>
<feature type="compositionally biased region" description="Pro residues" evidence="7">
    <location>
        <begin position="472"/>
        <end position="482"/>
    </location>
</feature>
<feature type="domain" description="Major facilitator superfamily (MFS) profile" evidence="9">
    <location>
        <begin position="7"/>
        <end position="454"/>
    </location>
</feature>
<evidence type="ECO:0000256" key="6">
    <source>
        <dbReference type="ARBA" id="ARBA00023136"/>
    </source>
</evidence>
<feature type="transmembrane region" description="Helical" evidence="8">
    <location>
        <begin position="222"/>
        <end position="244"/>
    </location>
</feature>
<evidence type="ECO:0000256" key="2">
    <source>
        <dbReference type="ARBA" id="ARBA00022448"/>
    </source>
</evidence>
<dbReference type="Proteomes" id="UP000002482">
    <property type="component" value="Chromosome"/>
</dbReference>
<dbReference type="InterPro" id="IPR020846">
    <property type="entry name" value="MFS_dom"/>
</dbReference>
<reference evidence="10" key="1">
    <citation type="submission" date="2011-02" db="EMBL/GenBank/DDBJ databases">
        <title>Complete sequence of Acidovorax avenae subsp. avenae ATCC 19860.</title>
        <authorList>
            <consortium name="US DOE Joint Genome Institute"/>
            <person name="Lucas S."/>
            <person name="Copeland A."/>
            <person name="Lapidus A."/>
            <person name="Cheng J.-F."/>
            <person name="Goodwin L."/>
            <person name="Pitluck S."/>
            <person name="Chertkov O."/>
            <person name="Held B."/>
            <person name="Detter J.C."/>
            <person name="Han C."/>
            <person name="Tapia R."/>
            <person name="Land M."/>
            <person name="Hauser L."/>
            <person name="Kyrpides N."/>
            <person name="Ivanova N."/>
            <person name="Ovchinnikova G."/>
            <person name="Pagani I."/>
            <person name="Gordon S."/>
            <person name="Woyke T."/>
        </authorList>
    </citation>
    <scope>NUCLEOTIDE SEQUENCE</scope>
    <source>
        <strain evidence="10">ATCC 19860</strain>
    </source>
</reference>
<feature type="transmembrane region" description="Helical" evidence="8">
    <location>
        <begin position="390"/>
        <end position="412"/>
    </location>
</feature>
<dbReference type="PRINTS" id="PR01036">
    <property type="entry name" value="TCRTETB"/>
</dbReference>